<evidence type="ECO:0000256" key="1">
    <source>
        <dbReference type="ARBA" id="ARBA00004442"/>
    </source>
</evidence>
<dbReference type="PROSITE" id="PS51257">
    <property type="entry name" value="PROKAR_LIPOPROTEIN"/>
    <property type="match status" value="1"/>
</dbReference>
<feature type="domain" description="RagB/SusD" evidence="7">
    <location>
        <begin position="411"/>
        <end position="553"/>
    </location>
</feature>
<evidence type="ECO:0000313" key="9">
    <source>
        <dbReference type="EMBL" id="KMQ71580.1"/>
    </source>
</evidence>
<dbReference type="Gene3D" id="1.25.40.390">
    <property type="match status" value="1"/>
</dbReference>
<sequence length="553" mass="60732">MKSYKTKFKTILATASLAVLFSATSCMKDLEQTPTVSVTSETIYSNFANYPNALAKLYGGFAHGGQDGGGGNPDINGIDGNFSQYTRQLFTLQVLPTDEAVIAWNDGTLQTIHKMNWDSSNEFIGAFYYRVFTEIAFCNDFIRNTTDAKLAQYNITGDNLVQAKYMRTEARFLRALSYYYAMDMFGNVPFPTEDNMPIGSTQAPPRISRADLYKYVESELLACATDLKDPKAAGYGRADKAAAWSVLARLYLNAGVYTGTTQYAKVIEYCNKVINAGYALQHKVIQVPDPNNPGETISKDISYQSLFLADNDKNNTEVIFPIVFDGIKAQTYGGSTYMVHAAVGGTMPAAEFGINGGWSGLRTTKAYVGLFGGAGTNDMRGNFYTDKQTLEIDDLGNFSNGYAFIKYKNMTSNGQEGSDGPTHGSGNFVDSDIPLFRLADIYLMYAEANLRGGGGDAGTALGYVNALRARAKANPITSMNLNFILDERGRELGWEMTRRTDLIRYGKFTTASYLWPWKGGVKGGQAVEDYRNLYPIPAKDLVANPNLVQNPGY</sequence>
<comment type="caution">
    <text evidence="9">The sequence shown here is derived from an EMBL/GenBank/DDBJ whole genome shotgun (WGS) entry which is preliminary data.</text>
</comment>
<dbReference type="PATRIC" id="fig|1304281.5.peg.1059"/>
<dbReference type="Proteomes" id="UP000035900">
    <property type="component" value="Unassembled WGS sequence"/>
</dbReference>
<organism evidence="9 10">
    <name type="scientific">Chryseobacterium koreense CCUG 49689</name>
    <dbReference type="NCBI Taxonomy" id="1304281"/>
    <lineage>
        <taxon>Bacteria</taxon>
        <taxon>Pseudomonadati</taxon>
        <taxon>Bacteroidota</taxon>
        <taxon>Flavobacteriia</taxon>
        <taxon>Flavobacteriales</taxon>
        <taxon>Weeksellaceae</taxon>
        <taxon>Chryseobacterium group</taxon>
        <taxon>Chryseobacterium</taxon>
    </lineage>
</organism>
<feature type="chain" id="PRO_5005290889" evidence="6">
    <location>
        <begin position="28"/>
        <end position="553"/>
    </location>
</feature>
<feature type="domain" description="SusD-like N-terminal" evidence="8">
    <location>
        <begin position="105"/>
        <end position="252"/>
    </location>
</feature>
<gene>
    <name evidence="9" type="ORF">ACM44_04925</name>
</gene>
<evidence type="ECO:0000313" key="10">
    <source>
        <dbReference type="Proteomes" id="UP000035900"/>
    </source>
</evidence>
<comment type="subcellular location">
    <subcellularLocation>
        <location evidence="1">Cell outer membrane</location>
    </subcellularLocation>
</comment>
<proteinExistence type="inferred from homology"/>
<dbReference type="InterPro" id="IPR033985">
    <property type="entry name" value="SusD-like_N"/>
</dbReference>
<keyword evidence="4" id="KW-0472">Membrane</keyword>
<dbReference type="Pfam" id="PF07980">
    <property type="entry name" value="SusD_RagB"/>
    <property type="match status" value="1"/>
</dbReference>
<evidence type="ECO:0000256" key="3">
    <source>
        <dbReference type="ARBA" id="ARBA00022729"/>
    </source>
</evidence>
<keyword evidence="5" id="KW-0998">Cell outer membrane</keyword>
<dbReference type="OrthoDB" id="5694214at2"/>
<reference evidence="9 10" key="1">
    <citation type="journal article" date="2004" name="Int. J. Syst. Evol. Microbiol.">
        <title>Kaistella koreensis gen. nov., sp. nov., a novel member of the Chryseobacterium-Bergeyella-Riemerella branch.</title>
        <authorList>
            <person name="Kim M.K."/>
            <person name="Im W.T."/>
            <person name="Shin Y.K."/>
            <person name="Lim J.H."/>
            <person name="Kim S.H."/>
            <person name="Lee B.C."/>
            <person name="Park M.Y."/>
            <person name="Lee K.Y."/>
            <person name="Lee S.T."/>
        </authorList>
    </citation>
    <scope>NUCLEOTIDE SEQUENCE [LARGE SCALE GENOMIC DNA]</scope>
    <source>
        <strain evidence="9 10">CCUG 49689</strain>
    </source>
</reference>
<evidence type="ECO:0000259" key="7">
    <source>
        <dbReference type="Pfam" id="PF07980"/>
    </source>
</evidence>
<evidence type="ECO:0000256" key="6">
    <source>
        <dbReference type="SAM" id="SignalP"/>
    </source>
</evidence>
<dbReference type="Gene3D" id="1.25.40.10">
    <property type="entry name" value="Tetratricopeptide repeat domain"/>
    <property type="match status" value="1"/>
</dbReference>
<dbReference type="Pfam" id="PF14322">
    <property type="entry name" value="SusD-like_3"/>
    <property type="match status" value="1"/>
</dbReference>
<comment type="similarity">
    <text evidence="2">Belongs to the SusD family.</text>
</comment>
<dbReference type="InterPro" id="IPR012944">
    <property type="entry name" value="SusD_RagB_dom"/>
</dbReference>
<dbReference type="Gene3D" id="1.10.3780.10">
    <property type="entry name" value="SusD-like"/>
    <property type="match status" value="1"/>
</dbReference>
<dbReference type="CDD" id="cd08977">
    <property type="entry name" value="SusD"/>
    <property type="match status" value="1"/>
</dbReference>
<keyword evidence="10" id="KW-1185">Reference proteome</keyword>
<evidence type="ECO:0000256" key="2">
    <source>
        <dbReference type="ARBA" id="ARBA00006275"/>
    </source>
</evidence>
<dbReference type="RefSeq" id="WP_048498954.1">
    <property type="nucleotide sequence ID" value="NZ_LFNG01000006.1"/>
</dbReference>
<dbReference type="AlphaFoldDB" id="A0A0J7LRH2"/>
<dbReference type="GO" id="GO:0009279">
    <property type="term" value="C:cell outer membrane"/>
    <property type="evidence" value="ECO:0007669"/>
    <property type="project" value="UniProtKB-SubCell"/>
</dbReference>
<dbReference type="EMBL" id="LFNG01000006">
    <property type="protein sequence ID" value="KMQ71580.1"/>
    <property type="molecule type" value="Genomic_DNA"/>
</dbReference>
<evidence type="ECO:0000256" key="4">
    <source>
        <dbReference type="ARBA" id="ARBA00023136"/>
    </source>
</evidence>
<evidence type="ECO:0000259" key="8">
    <source>
        <dbReference type="Pfam" id="PF14322"/>
    </source>
</evidence>
<keyword evidence="3 6" id="KW-0732">Signal</keyword>
<dbReference type="SUPFAM" id="SSF48452">
    <property type="entry name" value="TPR-like"/>
    <property type="match status" value="1"/>
</dbReference>
<name>A0A0J7LRH2_9FLAO</name>
<evidence type="ECO:0000256" key="5">
    <source>
        <dbReference type="ARBA" id="ARBA00023237"/>
    </source>
</evidence>
<protein>
    <submittedName>
        <fullName evidence="9">Membrane protein</fullName>
    </submittedName>
</protein>
<feature type="signal peptide" evidence="6">
    <location>
        <begin position="1"/>
        <end position="27"/>
    </location>
</feature>
<accession>A0A0J7LRH2</accession>
<dbReference type="STRING" id="1304281.ACM44_04925"/>
<dbReference type="InterPro" id="IPR011990">
    <property type="entry name" value="TPR-like_helical_dom_sf"/>
</dbReference>